<sequence length="283" mass="30212">MTTFAVTGATGQLGRLVIEQLKSRVPAEQIIALVRNPNEAKELGVAVREGDYDKPEVLEKSLQGVDKLLLISGLAPGLAGAEQHKNVINAAKKAGVKYIAYTSLINLDHSPFEDLAPKHQETEKALKASGLDYTILRHGWYTENYTASVQPAIANGAFYGSAKEGKISSVPRADLAEADAIVLSSEGHNGKTYELAGDTAYTLTELAAEISKQTGKDIPYVDVPQADYEGALKQAGLPDWLAEGLAYWDTCAAQNALFSEDKTLSQLLGRPTTDLAAAIKAAL</sequence>
<dbReference type="Gene3D" id="3.40.50.720">
    <property type="entry name" value="NAD(P)-binding Rossmann-like Domain"/>
    <property type="match status" value="1"/>
</dbReference>
<name>A0A4R2SZJ4_9PAST</name>
<dbReference type="RefSeq" id="WP_131979520.1">
    <property type="nucleotide sequence ID" value="NZ_SLYB01000043.1"/>
</dbReference>
<evidence type="ECO:0000313" key="3">
    <source>
        <dbReference type="Proteomes" id="UP000295763"/>
    </source>
</evidence>
<dbReference type="PANTHER" id="PTHR47129">
    <property type="entry name" value="QUINONE OXIDOREDUCTASE 2"/>
    <property type="match status" value="1"/>
</dbReference>
<reference evidence="2 3" key="1">
    <citation type="submission" date="2019-03" db="EMBL/GenBank/DDBJ databases">
        <title>Genomic Encyclopedia of Type Strains, Phase IV (KMG-IV): sequencing the most valuable type-strain genomes for metagenomic binning, comparative biology and taxonomic classification.</title>
        <authorList>
            <person name="Goeker M."/>
        </authorList>
    </citation>
    <scope>NUCLEOTIDE SEQUENCE [LARGE SCALE GENOMIC DNA]</scope>
    <source>
        <strain evidence="2 3">DSM 28404</strain>
    </source>
</reference>
<organism evidence="2 3">
    <name type="scientific">Cricetibacter osteomyelitidis</name>
    <dbReference type="NCBI Taxonomy" id="1521931"/>
    <lineage>
        <taxon>Bacteria</taxon>
        <taxon>Pseudomonadati</taxon>
        <taxon>Pseudomonadota</taxon>
        <taxon>Gammaproteobacteria</taxon>
        <taxon>Pasteurellales</taxon>
        <taxon>Pasteurellaceae</taxon>
        <taxon>Cricetibacter</taxon>
    </lineage>
</organism>
<gene>
    <name evidence="2" type="ORF">EDC44_1431</name>
</gene>
<dbReference type="Proteomes" id="UP000295763">
    <property type="component" value="Unassembled WGS sequence"/>
</dbReference>
<comment type="caution">
    <text evidence="2">The sequence shown here is derived from an EMBL/GenBank/DDBJ whole genome shotgun (WGS) entry which is preliminary data.</text>
</comment>
<dbReference type="InterPro" id="IPR036291">
    <property type="entry name" value="NAD(P)-bd_dom_sf"/>
</dbReference>
<dbReference type="InterPro" id="IPR052718">
    <property type="entry name" value="NmrA-type_oxidoreductase"/>
</dbReference>
<proteinExistence type="predicted"/>
<dbReference type="OrthoDB" id="5510591at2"/>
<keyword evidence="3" id="KW-1185">Reference proteome</keyword>
<evidence type="ECO:0000313" key="2">
    <source>
        <dbReference type="EMBL" id="TCP90078.1"/>
    </source>
</evidence>
<dbReference type="PANTHER" id="PTHR47129:SF1">
    <property type="entry name" value="NMRA-LIKE DOMAIN-CONTAINING PROTEIN"/>
    <property type="match status" value="1"/>
</dbReference>
<dbReference type="SUPFAM" id="SSF51735">
    <property type="entry name" value="NAD(P)-binding Rossmann-fold domains"/>
    <property type="match status" value="1"/>
</dbReference>
<dbReference type="InterPro" id="IPR016040">
    <property type="entry name" value="NAD(P)-bd_dom"/>
</dbReference>
<protein>
    <submittedName>
        <fullName evidence="2">NAD(P)H dehydrogenase (Quinone)</fullName>
    </submittedName>
</protein>
<dbReference type="CDD" id="cd05269">
    <property type="entry name" value="TMR_SDR_a"/>
    <property type="match status" value="1"/>
</dbReference>
<feature type="domain" description="NAD(P)-binding" evidence="1">
    <location>
        <begin position="8"/>
        <end position="178"/>
    </location>
</feature>
<evidence type="ECO:0000259" key="1">
    <source>
        <dbReference type="Pfam" id="PF13460"/>
    </source>
</evidence>
<dbReference type="AlphaFoldDB" id="A0A4R2SZJ4"/>
<dbReference type="EMBL" id="SLYB01000043">
    <property type="protein sequence ID" value="TCP90078.1"/>
    <property type="molecule type" value="Genomic_DNA"/>
</dbReference>
<dbReference type="Pfam" id="PF13460">
    <property type="entry name" value="NAD_binding_10"/>
    <property type="match status" value="1"/>
</dbReference>
<accession>A0A4R2SZJ4</accession>
<dbReference type="Gene3D" id="3.90.25.10">
    <property type="entry name" value="UDP-galactose 4-epimerase, domain 1"/>
    <property type="match status" value="1"/>
</dbReference>